<dbReference type="InterPro" id="IPR058710">
    <property type="entry name" value="PEPCK_lobe_2"/>
</dbReference>
<keyword evidence="4" id="KW-1185">Reference proteome</keyword>
<evidence type="ECO:0000313" key="4">
    <source>
        <dbReference type="Proteomes" id="UP001155483"/>
    </source>
</evidence>
<evidence type="ECO:0000313" key="3">
    <source>
        <dbReference type="EMBL" id="MCU7548592.1"/>
    </source>
</evidence>
<dbReference type="Proteomes" id="UP001155483">
    <property type="component" value="Unassembled WGS sequence"/>
</dbReference>
<proteinExistence type="predicted"/>
<feature type="coiled-coil region" evidence="1">
    <location>
        <begin position="1035"/>
        <end position="1068"/>
    </location>
</feature>
<dbReference type="EMBL" id="JAOTIF010000002">
    <property type="protein sequence ID" value="MCU7548592.1"/>
    <property type="molecule type" value="Genomic_DNA"/>
</dbReference>
<dbReference type="RefSeq" id="WP_279296038.1">
    <property type="nucleotide sequence ID" value="NZ_JAOTIF010000002.1"/>
</dbReference>
<organism evidence="3 4">
    <name type="scientific">Paraflavisolibacter caeni</name>
    <dbReference type="NCBI Taxonomy" id="2982496"/>
    <lineage>
        <taxon>Bacteria</taxon>
        <taxon>Pseudomonadati</taxon>
        <taxon>Bacteroidota</taxon>
        <taxon>Chitinophagia</taxon>
        <taxon>Chitinophagales</taxon>
        <taxon>Chitinophagaceae</taxon>
        <taxon>Paraflavisolibacter</taxon>
    </lineage>
</organism>
<comment type="caution">
    <text evidence="3">The sequence shown here is derived from an EMBL/GenBank/DDBJ whole genome shotgun (WGS) entry which is preliminary data.</text>
</comment>
<dbReference type="Pfam" id="PF26300">
    <property type="entry name" value="PEPCK_PPi_lobe_2"/>
    <property type="match status" value="1"/>
</dbReference>
<dbReference type="AlphaFoldDB" id="A0A9X2XU85"/>
<accession>A0A9X2XU85</accession>
<evidence type="ECO:0000259" key="2">
    <source>
        <dbReference type="Pfam" id="PF26300"/>
    </source>
</evidence>
<gene>
    <name evidence="3" type="ORF">OCK74_05660</name>
</gene>
<name>A0A9X2XU85_9BACT</name>
<feature type="domain" description="PPi-type phosphoenolpyruvate carboxykinase lobe 2" evidence="2">
    <location>
        <begin position="453"/>
        <end position="563"/>
    </location>
</feature>
<sequence length="1082" mass="121794">MTTILKESNVASLLSETQQPAPIDLRLNDFLQSEFGESIAMPSLIDLVKPGQARLLSLPMDKNEYIGKYVSSYRVMQGVLHNPRSDRRTTKGSFHVCEEGMAIADDKLKVPKNTFGKMLAAAFELDMASGELPYNGVASFVGLVLHPLVKPEIPGLQKEMRSEVRFVVPGGLVSNLDFVENIFGNPGDTRLPGNDILYKVGSFTGVTGMVVLAPQLMDKTKKELGLPHISEATDQQKEQGMCWSNEADLYNDGEAFKCTHRTKEGWVITLIADNYYGYCKKEVKTQISFATNLLGNAEEEHAGGAMVYPSYNLGEYFTEDSRINKNNSYSYEWVLENYANQFEAQPKGYAVHKKYKDVLLIREDTCIDVLALSVSWTLNGEKQSIALQKNVTYLHPSGYKIELHKHRITKSWYLRGTVAEGVFLHKPSTVSGGGKSEISKSIQDLILSENFYVNNLEAELDAAEVIIHKYYGDRYLDAALNHTEKASRPMMSKQRSMGSVIRMLNPHPTYTPEYNKWVSEIPSEIKSLVLCIKRLHQSSWGDDWRSYFSVDILDNEPGHQLKYKGLKVTTRYLRIGLNNDGSWRTFRLRQDFMPATKIQTEDDISVSSVYPGEAIPSLLPEQQKGSVKIVENCENKLFQRPDEAIHKGLDRQAESDFSKTGVFFSNYEPLQAPDARQLMANIIEFEKFTPVMAETIERAAGLEDDQYFVSTSHPRVVGKSITKNVRYLQDRPDLADPRPRFISELGTRMFRKMLAAQPLIHPVDSLLIGRRNNPPSQGIKMLAVYGPIHYQEIPELMMDCIATLSGKSPSTTGFGSEGALTKGPFNMLRPVADINAALVSAVLTGLPGYSTACGYIGHKYQVDHDISYWVPELWSRMSARERDPKYLIDRGYLEKVPDVDYGGRRIPASRLGYRISRAFMQRFGGRVFTSPDGVFPLDMLRPELQNAKNYAEGVQYIAESQAEVAKSWFADGSIDEACPPLKALIHIMVYGHYNGKTLADADIRNMFTPEYVLNSDWYKERLQASKEFAVTVLEMQQQQIAASQLIDEKEKATKLQELQLQLEQLKNKDVLAGTIGRNPNLA</sequence>
<reference evidence="3" key="1">
    <citation type="submission" date="2022-09" db="EMBL/GenBank/DDBJ databases">
        <authorList>
            <person name="Yuan C."/>
            <person name="Ke Z."/>
        </authorList>
    </citation>
    <scope>NUCLEOTIDE SEQUENCE</scope>
    <source>
        <strain evidence="3">LB-8</strain>
    </source>
</reference>
<protein>
    <recommendedName>
        <fullName evidence="2">PPi-type phosphoenolpyruvate carboxykinase lobe 2 domain-containing protein</fullName>
    </recommendedName>
</protein>
<reference evidence="3" key="2">
    <citation type="submission" date="2023-04" db="EMBL/GenBank/DDBJ databases">
        <title>Paracnuella aquatica gen. nov., sp. nov., a member of the family Chitinophagaceae isolated from a hot spring.</title>
        <authorList>
            <person name="Wang C."/>
        </authorList>
    </citation>
    <scope>NUCLEOTIDE SEQUENCE</scope>
    <source>
        <strain evidence="3">LB-8</strain>
    </source>
</reference>
<keyword evidence="1" id="KW-0175">Coiled coil</keyword>
<evidence type="ECO:0000256" key="1">
    <source>
        <dbReference type="SAM" id="Coils"/>
    </source>
</evidence>